<reference evidence="3" key="4">
    <citation type="journal article" date="2015" name="G3 (Bethesda)">
        <title>Genome sequences of three phytopathogenic species of the Magnaporthaceae family of fungi.</title>
        <authorList>
            <person name="Okagaki L.H."/>
            <person name="Nunes C.C."/>
            <person name="Sailsbery J."/>
            <person name="Clay B."/>
            <person name="Brown D."/>
            <person name="John T."/>
            <person name="Oh Y."/>
            <person name="Young N."/>
            <person name="Fitzgerald M."/>
            <person name="Haas B.J."/>
            <person name="Zeng Q."/>
            <person name="Young S."/>
            <person name="Adiconis X."/>
            <person name="Fan L."/>
            <person name="Levin J.Z."/>
            <person name="Mitchell T.K."/>
            <person name="Okubara P.A."/>
            <person name="Farman M.L."/>
            <person name="Kohn L.M."/>
            <person name="Birren B."/>
            <person name="Ma L.-J."/>
            <person name="Dean R.A."/>
        </authorList>
    </citation>
    <scope>NUCLEOTIDE SEQUENCE</scope>
    <source>
        <strain evidence="3">ATCC 64411 / 73-15</strain>
    </source>
</reference>
<sequence length="235" mass="25531">MDARIARIPTRAEDPHRRRRVFLPAFLFSSPCLSPPQLVGEKKSLEPCVLHFADNTPPRERGILVCQMLWGSSTSGSVGFAVLVCPGVLLLVHLLLSSHQHKKFSLQSCPSRCACQSQSRCRHSQAASSLGEFPQFRHPAHKNRQWLTTLSHKTPPPRVRSALQAGGSGSVKFPEGLAQVVSSGSGTLFVMASTHGRCCNSGRCLSPPPPPLGFPLSSYCLVPSRFRQQPNTCAG</sequence>
<evidence type="ECO:0000313" key="4">
    <source>
        <dbReference type="Proteomes" id="UP000011715"/>
    </source>
</evidence>
<keyword evidence="1" id="KW-0812">Transmembrane</keyword>
<dbReference type="AlphaFoldDB" id="A0A0C4DQI9"/>
<dbReference type="EMBL" id="ADBL01000539">
    <property type="status" value="NOT_ANNOTATED_CDS"/>
    <property type="molecule type" value="Genomic_DNA"/>
</dbReference>
<protein>
    <submittedName>
        <fullName evidence="2 3">Uncharacterized protein</fullName>
    </submittedName>
</protein>
<gene>
    <name evidence="2" type="ORF">MAPG_02132</name>
</gene>
<evidence type="ECO:0000313" key="2">
    <source>
        <dbReference type="EMBL" id="KLU83065.1"/>
    </source>
</evidence>
<evidence type="ECO:0000256" key="1">
    <source>
        <dbReference type="SAM" id="Phobius"/>
    </source>
</evidence>
<dbReference type="EMBL" id="GL876967">
    <property type="protein sequence ID" value="KLU83065.1"/>
    <property type="molecule type" value="Genomic_DNA"/>
</dbReference>
<accession>A0A0C4DQI9</accession>
<dbReference type="Proteomes" id="UP000011715">
    <property type="component" value="Unassembled WGS sequence"/>
</dbReference>
<proteinExistence type="predicted"/>
<reference evidence="2" key="3">
    <citation type="submission" date="2011-03" db="EMBL/GenBank/DDBJ databases">
        <title>Annotation of Magnaporthe poae ATCC 64411.</title>
        <authorList>
            <person name="Ma L.-J."/>
            <person name="Dead R."/>
            <person name="Young S.K."/>
            <person name="Zeng Q."/>
            <person name="Gargeya S."/>
            <person name="Fitzgerald M."/>
            <person name="Haas B."/>
            <person name="Abouelleil A."/>
            <person name="Alvarado L."/>
            <person name="Arachchi H.M."/>
            <person name="Berlin A."/>
            <person name="Brown A."/>
            <person name="Chapman S.B."/>
            <person name="Chen Z."/>
            <person name="Dunbar C."/>
            <person name="Freedman E."/>
            <person name="Gearin G."/>
            <person name="Gellesch M."/>
            <person name="Goldberg J."/>
            <person name="Griggs A."/>
            <person name="Gujja S."/>
            <person name="Heiman D."/>
            <person name="Howarth C."/>
            <person name="Larson L."/>
            <person name="Lui A."/>
            <person name="MacDonald P.J.P."/>
            <person name="Mehta T."/>
            <person name="Montmayeur A."/>
            <person name="Murphy C."/>
            <person name="Neiman D."/>
            <person name="Pearson M."/>
            <person name="Priest M."/>
            <person name="Roberts A."/>
            <person name="Saif S."/>
            <person name="Shea T."/>
            <person name="Shenoy N."/>
            <person name="Sisk P."/>
            <person name="Stolte C."/>
            <person name="Sykes S."/>
            <person name="Yandava C."/>
            <person name="Wortman J."/>
            <person name="Nusbaum C."/>
            <person name="Birren B."/>
        </authorList>
    </citation>
    <scope>NUCLEOTIDE SEQUENCE</scope>
    <source>
        <strain evidence="2">ATCC 64411</strain>
    </source>
</reference>
<feature type="transmembrane region" description="Helical" evidence="1">
    <location>
        <begin position="78"/>
        <end position="96"/>
    </location>
</feature>
<reference evidence="4" key="2">
    <citation type="submission" date="2010-05" db="EMBL/GenBank/DDBJ databases">
        <title>The genome sequence of Magnaporthe poae strain ATCC 64411.</title>
        <authorList>
            <person name="Ma L.-J."/>
            <person name="Dead R."/>
            <person name="Young S."/>
            <person name="Zeng Q."/>
            <person name="Koehrsen M."/>
            <person name="Alvarado L."/>
            <person name="Berlin A."/>
            <person name="Chapman S.B."/>
            <person name="Chen Z."/>
            <person name="Freedman E."/>
            <person name="Gellesch M."/>
            <person name="Goldberg J."/>
            <person name="Griggs A."/>
            <person name="Gujja S."/>
            <person name="Heilman E.R."/>
            <person name="Heiman D."/>
            <person name="Hepburn T."/>
            <person name="Howarth C."/>
            <person name="Jen D."/>
            <person name="Larson L."/>
            <person name="Mehta T."/>
            <person name="Neiman D."/>
            <person name="Pearson M."/>
            <person name="Roberts A."/>
            <person name="Saif S."/>
            <person name="Shea T."/>
            <person name="Shenoy N."/>
            <person name="Sisk P."/>
            <person name="Stolte C."/>
            <person name="Sykes S."/>
            <person name="Walk T."/>
            <person name="White J."/>
            <person name="Yandava C."/>
            <person name="Haas B."/>
            <person name="Nusbaum C."/>
            <person name="Birren B."/>
        </authorList>
    </citation>
    <scope>NUCLEOTIDE SEQUENCE [LARGE SCALE GENOMIC DNA]</scope>
    <source>
        <strain evidence="4">ATCC 64411 / 73-15</strain>
    </source>
</reference>
<dbReference type="VEuPathDB" id="FungiDB:MAPG_02132"/>
<keyword evidence="1" id="KW-1133">Transmembrane helix</keyword>
<reference evidence="2" key="1">
    <citation type="submission" date="2010-05" db="EMBL/GenBank/DDBJ databases">
        <title>The Genome Sequence of Magnaporthe poae strain ATCC 64411.</title>
        <authorList>
            <consortium name="The Broad Institute Genome Sequencing Platform"/>
            <consortium name="Broad Institute Genome Sequencing Center for Infectious Disease"/>
            <person name="Ma L.-J."/>
            <person name="Dead R."/>
            <person name="Young S."/>
            <person name="Zeng Q."/>
            <person name="Koehrsen M."/>
            <person name="Alvarado L."/>
            <person name="Berlin A."/>
            <person name="Chapman S.B."/>
            <person name="Chen Z."/>
            <person name="Freedman E."/>
            <person name="Gellesch M."/>
            <person name="Goldberg J."/>
            <person name="Griggs A."/>
            <person name="Gujja S."/>
            <person name="Heilman E.R."/>
            <person name="Heiman D."/>
            <person name="Hepburn T."/>
            <person name="Howarth C."/>
            <person name="Jen D."/>
            <person name="Larson L."/>
            <person name="Mehta T."/>
            <person name="Neiman D."/>
            <person name="Pearson M."/>
            <person name="Roberts A."/>
            <person name="Saif S."/>
            <person name="Shea T."/>
            <person name="Shenoy N."/>
            <person name="Sisk P."/>
            <person name="Stolte C."/>
            <person name="Sykes S."/>
            <person name="Walk T."/>
            <person name="White J."/>
            <person name="Yandava C."/>
            <person name="Haas B."/>
            <person name="Nusbaum C."/>
            <person name="Birren B."/>
        </authorList>
    </citation>
    <scope>NUCLEOTIDE SEQUENCE</scope>
    <source>
        <strain evidence="2">ATCC 64411</strain>
    </source>
</reference>
<keyword evidence="4" id="KW-1185">Reference proteome</keyword>
<organism evidence="3 4">
    <name type="scientific">Magnaporthiopsis poae (strain ATCC 64411 / 73-15)</name>
    <name type="common">Kentucky bluegrass fungus</name>
    <name type="synonym">Magnaporthe poae</name>
    <dbReference type="NCBI Taxonomy" id="644358"/>
    <lineage>
        <taxon>Eukaryota</taxon>
        <taxon>Fungi</taxon>
        <taxon>Dikarya</taxon>
        <taxon>Ascomycota</taxon>
        <taxon>Pezizomycotina</taxon>
        <taxon>Sordariomycetes</taxon>
        <taxon>Sordariomycetidae</taxon>
        <taxon>Magnaporthales</taxon>
        <taxon>Magnaporthaceae</taxon>
        <taxon>Magnaporthiopsis</taxon>
    </lineage>
</organism>
<reference evidence="3" key="5">
    <citation type="submission" date="2015-06" db="UniProtKB">
        <authorList>
            <consortium name="EnsemblFungi"/>
        </authorList>
    </citation>
    <scope>IDENTIFICATION</scope>
    <source>
        <strain evidence="3">ATCC 64411</strain>
    </source>
</reference>
<name>A0A0C4DQI9_MAGP6</name>
<keyword evidence="1" id="KW-0472">Membrane</keyword>
<dbReference type="EnsemblFungi" id="MAPG_02132T0">
    <property type="protein sequence ID" value="MAPG_02132T0"/>
    <property type="gene ID" value="MAPG_02132"/>
</dbReference>
<evidence type="ECO:0000313" key="3">
    <source>
        <dbReference type="EnsemblFungi" id="MAPG_02132T0"/>
    </source>
</evidence>
<feature type="transmembrane region" description="Helical" evidence="1">
    <location>
        <begin position="21"/>
        <end position="39"/>
    </location>
</feature>